<proteinExistence type="predicted"/>
<reference evidence="1 2" key="2">
    <citation type="submission" date="2021-07" db="EMBL/GenBank/DDBJ databases">
        <authorList>
            <person name="Matsumoto Y."/>
            <person name="Motooka D."/>
            <person name="Nakamura S."/>
        </authorList>
    </citation>
    <scope>NUCLEOTIDE SEQUENCE [LARGE SCALE GENOMIC DNA]</scope>
    <source>
        <strain evidence="1 2">TY59</strain>
    </source>
</reference>
<dbReference type="Proteomes" id="UP000826012">
    <property type="component" value="Chromosome"/>
</dbReference>
<reference evidence="1 2" key="1">
    <citation type="submission" date="2021-07" db="EMBL/GenBank/DDBJ databases">
        <title>Complete genome sequence of nontuberculous Mycobacterium sp. TY59.</title>
        <authorList>
            <person name="Fukushima K."/>
        </authorList>
    </citation>
    <scope>NUCLEOTIDE SEQUENCE [LARGE SCALE GENOMIC DNA]</scope>
    <source>
        <strain evidence="1 2">TY59</strain>
    </source>
</reference>
<dbReference type="EMBL" id="AP024828">
    <property type="protein sequence ID" value="BCZ21737.1"/>
    <property type="molecule type" value="Genomic_DNA"/>
</dbReference>
<organism evidence="1 2">
    <name type="scientific">Mycobacterium senriense</name>
    <dbReference type="NCBI Taxonomy" id="2775496"/>
    <lineage>
        <taxon>Bacteria</taxon>
        <taxon>Bacillati</taxon>
        <taxon>Actinomycetota</taxon>
        <taxon>Actinomycetes</taxon>
        <taxon>Mycobacteriales</taxon>
        <taxon>Mycobacteriaceae</taxon>
        <taxon>Mycobacterium</taxon>
        <taxon>Mycobacterium avium complex (MAC)</taxon>
    </lineage>
</organism>
<evidence type="ECO:0000313" key="2">
    <source>
        <dbReference type="Proteomes" id="UP000826012"/>
    </source>
</evidence>
<sequence length="102" mass="11783">MKKLSRDYIHASYKTLGGSEIVVDWPELDADAVARGRPWRTLPWYLGQRNYSGLYWCATERAHVGYESRLELSRLMVADFDRAAKRIASQPFWLNVDSGSRC</sequence>
<evidence type="ECO:0008006" key="3">
    <source>
        <dbReference type="Google" id="ProtNLM"/>
    </source>
</evidence>
<gene>
    <name evidence="1" type="ORF">MTY59_15920</name>
</gene>
<evidence type="ECO:0000313" key="1">
    <source>
        <dbReference type="EMBL" id="BCZ21737.1"/>
    </source>
</evidence>
<keyword evidence="2" id="KW-1185">Reference proteome</keyword>
<name>A0ABN6IDG6_9MYCO</name>
<accession>A0ABN6IDG6</accession>
<protein>
    <recommendedName>
        <fullName evidence="3">Transposase</fullName>
    </recommendedName>
</protein>